<proteinExistence type="predicted"/>
<dbReference type="SUPFAM" id="SSF52540">
    <property type="entry name" value="P-loop containing nucleoside triphosphate hydrolases"/>
    <property type="match status" value="1"/>
</dbReference>
<dbReference type="EMBL" id="BMAV01001545">
    <property type="protein sequence ID" value="GFY39837.1"/>
    <property type="molecule type" value="Genomic_DNA"/>
</dbReference>
<evidence type="ECO:0000256" key="1">
    <source>
        <dbReference type="ARBA" id="ARBA00022741"/>
    </source>
</evidence>
<dbReference type="PANTHER" id="PTHR46688:SF1">
    <property type="entry name" value="ADP-RIBOSYLATION FACTOR-LIKE PROTEIN 16"/>
    <property type="match status" value="1"/>
</dbReference>
<gene>
    <name evidence="4" type="primary">ARL16</name>
    <name evidence="4" type="ORF">TNIN_453181</name>
</gene>
<keyword evidence="5" id="KW-1185">Reference proteome</keyword>
<organism evidence="4 5">
    <name type="scientific">Trichonephila inaurata madagascariensis</name>
    <dbReference type="NCBI Taxonomy" id="2747483"/>
    <lineage>
        <taxon>Eukaryota</taxon>
        <taxon>Metazoa</taxon>
        <taxon>Ecdysozoa</taxon>
        <taxon>Arthropoda</taxon>
        <taxon>Chelicerata</taxon>
        <taxon>Arachnida</taxon>
        <taxon>Araneae</taxon>
        <taxon>Araneomorphae</taxon>
        <taxon>Entelegynae</taxon>
        <taxon>Araneoidea</taxon>
        <taxon>Nephilidae</taxon>
        <taxon>Trichonephila</taxon>
        <taxon>Trichonephila inaurata</taxon>
    </lineage>
</organism>
<dbReference type="GO" id="GO:0003924">
    <property type="term" value="F:GTPase activity"/>
    <property type="evidence" value="ECO:0007669"/>
    <property type="project" value="InterPro"/>
</dbReference>
<name>A0A8X6WSN0_9ARAC</name>
<dbReference type="Pfam" id="PF00025">
    <property type="entry name" value="Arf"/>
    <property type="match status" value="1"/>
</dbReference>
<dbReference type="InterPro" id="IPR027417">
    <property type="entry name" value="P-loop_NTPase"/>
</dbReference>
<dbReference type="AlphaFoldDB" id="A0A8X6WSN0"/>
<evidence type="ECO:0000256" key="2">
    <source>
        <dbReference type="ARBA" id="ARBA00023134"/>
    </source>
</evidence>
<keyword evidence="1 3" id="KW-0547">Nucleotide-binding</keyword>
<accession>A0A8X6WSN0</accession>
<evidence type="ECO:0000256" key="3">
    <source>
        <dbReference type="PIRSR" id="PIRSR606689-1"/>
    </source>
</evidence>
<keyword evidence="2 3" id="KW-0342">GTP-binding</keyword>
<evidence type="ECO:0000313" key="5">
    <source>
        <dbReference type="Proteomes" id="UP000886998"/>
    </source>
</evidence>
<dbReference type="OrthoDB" id="365445at2759"/>
<dbReference type="Gene3D" id="3.40.50.300">
    <property type="entry name" value="P-loop containing nucleotide triphosphate hydrolases"/>
    <property type="match status" value="1"/>
</dbReference>
<reference evidence="4" key="1">
    <citation type="submission" date="2020-08" db="EMBL/GenBank/DDBJ databases">
        <title>Multicomponent nature underlies the extraordinary mechanical properties of spider dragline silk.</title>
        <authorList>
            <person name="Kono N."/>
            <person name="Nakamura H."/>
            <person name="Mori M."/>
            <person name="Yoshida Y."/>
            <person name="Ohtoshi R."/>
            <person name="Malay A.D."/>
            <person name="Moran D.A.P."/>
            <person name="Tomita M."/>
            <person name="Numata K."/>
            <person name="Arakawa K."/>
        </authorList>
    </citation>
    <scope>NUCLEOTIDE SEQUENCE</scope>
</reference>
<dbReference type="InterPro" id="IPR006689">
    <property type="entry name" value="Small_GTPase_ARF/SAR"/>
</dbReference>
<sequence>MAAIWHMHYDGCVGIVYVIDASNLQQISCACILLLEILKHELLKSTKFAIVLNKTDVNNSVQIAEIKYLLRLEDICLHAEQDITVIETSCLTGKGIKDLKEWLLRICS</sequence>
<evidence type="ECO:0000313" key="4">
    <source>
        <dbReference type="EMBL" id="GFY39837.1"/>
    </source>
</evidence>
<dbReference type="GO" id="GO:0005525">
    <property type="term" value="F:GTP binding"/>
    <property type="evidence" value="ECO:0007669"/>
    <property type="project" value="UniProtKB-KW"/>
</dbReference>
<protein>
    <submittedName>
        <fullName evidence="4">ADP-ribosylation factor-like protein 16</fullName>
    </submittedName>
</protein>
<comment type="caution">
    <text evidence="4">The sequence shown here is derived from an EMBL/GenBank/DDBJ whole genome shotgun (WGS) entry which is preliminary data.</text>
</comment>
<dbReference type="PANTHER" id="PTHR46688">
    <property type="entry name" value="ADP-RIBOSYLATION FACTOR-LIKE PROTEIN 16"/>
    <property type="match status" value="1"/>
</dbReference>
<dbReference type="Proteomes" id="UP000886998">
    <property type="component" value="Unassembled WGS sequence"/>
</dbReference>
<feature type="binding site" evidence="3">
    <location>
        <begin position="53"/>
        <end position="56"/>
    </location>
    <ligand>
        <name>GTP</name>
        <dbReference type="ChEBI" id="CHEBI:37565"/>
    </ligand>
</feature>